<dbReference type="KEGG" id="mpe:MYPE9810"/>
<evidence type="ECO:0000313" key="2">
    <source>
        <dbReference type="Proteomes" id="UP000002522"/>
    </source>
</evidence>
<dbReference type="Proteomes" id="UP000002522">
    <property type="component" value="Chromosome"/>
</dbReference>
<keyword evidence="2" id="KW-1185">Reference proteome</keyword>
<evidence type="ECO:0008006" key="3">
    <source>
        <dbReference type="Google" id="ProtNLM"/>
    </source>
</evidence>
<name>Q8EUE8_MALP2</name>
<proteinExistence type="predicted"/>
<dbReference type="InterPro" id="IPR025534">
    <property type="entry name" value="DUF4420"/>
</dbReference>
<dbReference type="HOGENOM" id="CLU_870511_0_0_14"/>
<protein>
    <recommendedName>
        <fullName evidence="3">PD-(D/E)XK motif protein</fullName>
    </recommendedName>
</protein>
<dbReference type="EMBL" id="BA000026">
    <property type="protein sequence ID" value="BAC44767.1"/>
    <property type="molecule type" value="Genomic_DNA"/>
</dbReference>
<evidence type="ECO:0000313" key="1">
    <source>
        <dbReference type="EMBL" id="BAC44767.1"/>
    </source>
</evidence>
<sequence length="312" mass="37241">MNFKKECEDIVNLKNYNPKTLYLLKVINDTSGFLFLDGSILFISKSKSKHSIPGSTTKFLDLKIHQFIRTEEINPFLKNDFYDLLIYKSIDEDKYLNSFIELCKLYEQSDKIISFEDFFNSLTLLFSPEKTDTIEDVIGLFGELYLIWYLNKYFNFSIKEFWHNGWGTNDHYDFALNNFNVEVKTTLGQDMRILIKHEQVFNFKNNYICIVNVKNDNSGDSIFDICKKIRENREFNNDIQFMTKLEKEILRVNRDDYNSKKFSVVKLNFYKNKDLKTLENIPEMIDSIKYYYDFIGQPKLSLDELKLLFKNH</sequence>
<gene>
    <name evidence="1" type="ordered locus">MYPE9810</name>
</gene>
<dbReference type="AlphaFoldDB" id="Q8EUE8"/>
<reference evidence="1 2" key="1">
    <citation type="journal article" date="2002" name="Nucleic Acids Res.">
        <title>The complete genomic sequence of Mycoplasma penetrans, an intracellular bacterial pathogen in humans.</title>
        <authorList>
            <person name="Sasaki Y."/>
            <person name="Ishikawa J."/>
            <person name="Yamashita A."/>
            <person name="Oshima K."/>
            <person name="Kenri T."/>
            <person name="Furuya K."/>
            <person name="Yoshino C."/>
            <person name="Horino A."/>
            <person name="Shiba T."/>
            <person name="Sasaki T."/>
            <person name="Hattori M."/>
        </authorList>
    </citation>
    <scope>NUCLEOTIDE SEQUENCE [LARGE SCALE GENOMIC DNA]</scope>
    <source>
        <strain evidence="1 2">HF-2</strain>
    </source>
</reference>
<dbReference type="STRING" id="272633.gene:10732101"/>
<organism evidence="1 2">
    <name type="scientific">Malacoplasma penetrans (strain HF-2)</name>
    <name type="common">Mycoplasma penetrans</name>
    <dbReference type="NCBI Taxonomy" id="272633"/>
    <lineage>
        <taxon>Bacteria</taxon>
        <taxon>Bacillati</taxon>
        <taxon>Mycoplasmatota</taxon>
        <taxon>Mycoplasmoidales</taxon>
        <taxon>Mycoplasmoidaceae</taxon>
        <taxon>Malacoplasma</taxon>
    </lineage>
</organism>
<accession>Q8EUE8</accession>
<dbReference type="Pfam" id="PF14390">
    <property type="entry name" value="DUF4420"/>
    <property type="match status" value="1"/>
</dbReference>
<dbReference type="RefSeq" id="WP_011077795.1">
    <property type="nucleotide sequence ID" value="NC_004432.1"/>
</dbReference>
<dbReference type="InParanoid" id="Q8EUE8"/>